<dbReference type="GO" id="GO:0000981">
    <property type="term" value="F:DNA-binding transcription factor activity, RNA polymerase II-specific"/>
    <property type="evidence" value="ECO:0007669"/>
    <property type="project" value="InterPro"/>
</dbReference>
<evidence type="ECO:0000256" key="2">
    <source>
        <dbReference type="ARBA" id="ARBA00022630"/>
    </source>
</evidence>
<sequence>MMEDESVPLPQPDPPSIRGPGRACSECNRKKTKCDMTRPVCGLCSRTGRTCIVPARRRPPLRGRHDPSKVNKNAPNIELLNRLLDTPHATTPLHPEDTWGSSPSPSLSQQSKAGDQRSLYGLNMEAEDRTSSTRPTNTASDFSTSLPMNTSSKDTIHISSHSPGTIAKSPEGTKIDHPCDPSRYSYMFILRLVSIHFQRIQPWLPLLHKPKFMSRLAEKMQGQPDPLSCLDTDEALLLSSIFTLSCRFLSQGERGGHSTKVWIDVCAHYARQCYKDARNIENPTLAYLQGCILLAFHYYTSGLSSQGWILVGVCLRLTDELGLARIDSEVNAEAAHLEWAEQEERRRAWWLVWELDVFGSSVCQRSFSTEWRRASVKLPVRDDFWFACQETDSPRLPRRLGSIWLVLDSLSRKDGRTWFLLANLLHACAQEYLQQEDGVSIEDRTVLQNEINCLKLALPSFFDLTNQPMDTDELHHSNRNWVIGTHLLLSSSTYISRNLPIRDFDASIVGPGLFGGPSGLRDRIFELSRITSQWPADYTAAAHPFFSCMMLNVYVPNAEIPFQSDLVSSCDAVVRLLQARLGEYWQLGILALRISKLQNSPTPPASADMELIKRHAANTKADPAPESPGAQKSGARGIQIPPNSARVLKSLGVLPKIEAVSTVVESLETKRYSDGKVLASRPLGANAQKMFGANWMVIHREDYHSVLLEEALALGAELELGTQVDSIDSSGTQVTLADGTTREADVVVGADGLWSSTRETFLNKASPPSETGDLAYRATFSLEQLKSLNNPSVEALCAQKSVTLWMGPQKHCVFYPLRSGTEFNLVLLRPDNLPPNVRAAEGDISEMRAAFEGWDPILTLLISCISSVLKWKLLHHEELDSWTQGHAALLGDACHPTLPYQAQGAAMAVEDGGVLGSLLGMYNKSKLESIPKALPQNATVPAVLSLYEKLRKQRTTVNVQGAVRNRWFYHLPDGEEQRARDAEMANYDFVDGRSSYSWLDSKYNMNLLGFDALEDARKAYLTWLDELDSPLSPLLHDNSGRATVETPMLAQKAAAA</sequence>
<keyword evidence="4" id="KW-0274">FAD</keyword>
<evidence type="ECO:0000256" key="6">
    <source>
        <dbReference type="ARBA" id="ARBA00023015"/>
    </source>
</evidence>
<feature type="region of interest" description="Disordered" evidence="11">
    <location>
        <begin position="1"/>
        <end position="21"/>
    </location>
</feature>
<dbReference type="SUPFAM" id="SSF54373">
    <property type="entry name" value="FAD-linked reductases, C-terminal domain"/>
    <property type="match status" value="1"/>
</dbReference>
<accession>A0A438NJQ1</accession>
<dbReference type="CDD" id="cd00067">
    <property type="entry name" value="GAL4"/>
    <property type="match status" value="1"/>
</dbReference>
<dbReference type="GO" id="GO:0071949">
    <property type="term" value="F:FAD binding"/>
    <property type="evidence" value="ECO:0007669"/>
    <property type="project" value="InterPro"/>
</dbReference>
<evidence type="ECO:0000313" key="14">
    <source>
        <dbReference type="Proteomes" id="UP000288859"/>
    </source>
</evidence>
<dbReference type="OrthoDB" id="3509362at2759"/>
<keyword evidence="9" id="KW-0804">Transcription</keyword>
<dbReference type="Gene3D" id="3.50.50.60">
    <property type="entry name" value="FAD/NAD(P)-binding domain"/>
    <property type="match status" value="1"/>
</dbReference>
<evidence type="ECO:0000256" key="11">
    <source>
        <dbReference type="SAM" id="MobiDB-lite"/>
    </source>
</evidence>
<evidence type="ECO:0000256" key="9">
    <source>
        <dbReference type="ARBA" id="ARBA00023163"/>
    </source>
</evidence>
<keyword evidence="7" id="KW-0503">Monooxygenase</keyword>
<evidence type="ECO:0000256" key="10">
    <source>
        <dbReference type="ARBA" id="ARBA00023242"/>
    </source>
</evidence>
<feature type="region of interest" description="Disordered" evidence="11">
    <location>
        <begin position="87"/>
        <end position="174"/>
    </location>
</feature>
<dbReference type="InterPro" id="IPR050493">
    <property type="entry name" value="FAD-dep_Monooxygenase_BioMet"/>
</dbReference>
<dbReference type="SUPFAM" id="SSF57701">
    <property type="entry name" value="Zn2/Cys6 DNA-binding domain"/>
    <property type="match status" value="1"/>
</dbReference>
<dbReference type="Proteomes" id="UP000288859">
    <property type="component" value="Unassembled WGS sequence"/>
</dbReference>
<dbReference type="InterPro" id="IPR001138">
    <property type="entry name" value="Zn2Cys6_DnaBD"/>
</dbReference>
<reference evidence="13 14" key="1">
    <citation type="submission" date="2017-03" db="EMBL/GenBank/DDBJ databases">
        <title>Genomes of endolithic fungi from Antarctica.</title>
        <authorList>
            <person name="Coleine C."/>
            <person name="Masonjones S."/>
            <person name="Stajich J.E."/>
        </authorList>
    </citation>
    <scope>NUCLEOTIDE SEQUENCE [LARGE SCALE GENOMIC DNA]</scope>
    <source>
        <strain evidence="13 14">CCFEE 6314</strain>
    </source>
</reference>
<dbReference type="InterPro" id="IPR007219">
    <property type="entry name" value="XnlR_reg_dom"/>
</dbReference>
<comment type="similarity">
    <text evidence="1">Belongs to the paxM FAD-dependent monooxygenase family.</text>
</comment>
<keyword evidence="8" id="KW-0238">DNA-binding</keyword>
<dbReference type="Pfam" id="PF01494">
    <property type="entry name" value="FAD_binding_3"/>
    <property type="match status" value="1"/>
</dbReference>
<gene>
    <name evidence="13" type="ORF">B0A52_00327</name>
</gene>
<dbReference type="GO" id="GO:0004497">
    <property type="term" value="F:monooxygenase activity"/>
    <property type="evidence" value="ECO:0007669"/>
    <property type="project" value="UniProtKB-KW"/>
</dbReference>
<dbReference type="InterPro" id="IPR002938">
    <property type="entry name" value="FAD-bd"/>
</dbReference>
<name>A0A438NJQ1_EXOME</name>
<dbReference type="VEuPathDB" id="FungiDB:PV10_01667"/>
<dbReference type="Pfam" id="PF00172">
    <property type="entry name" value="Zn_clus"/>
    <property type="match status" value="1"/>
</dbReference>
<feature type="compositionally biased region" description="Polar residues" evidence="11">
    <location>
        <begin position="132"/>
        <end position="163"/>
    </location>
</feature>
<evidence type="ECO:0000259" key="12">
    <source>
        <dbReference type="PROSITE" id="PS50048"/>
    </source>
</evidence>
<dbReference type="PANTHER" id="PTHR13789:SF311">
    <property type="entry name" value="HYDROXYLASE, PUTATIVE (AFU_ORTHOLOGUE AFUA_5G10180)-RELATED"/>
    <property type="match status" value="1"/>
</dbReference>
<keyword evidence="5" id="KW-0560">Oxidoreductase</keyword>
<dbReference type="PANTHER" id="PTHR13789">
    <property type="entry name" value="MONOOXYGENASE"/>
    <property type="match status" value="1"/>
</dbReference>
<organism evidence="13 14">
    <name type="scientific">Exophiala mesophila</name>
    <name type="common">Black yeast-like fungus</name>
    <dbReference type="NCBI Taxonomy" id="212818"/>
    <lineage>
        <taxon>Eukaryota</taxon>
        <taxon>Fungi</taxon>
        <taxon>Dikarya</taxon>
        <taxon>Ascomycota</taxon>
        <taxon>Pezizomycotina</taxon>
        <taxon>Eurotiomycetes</taxon>
        <taxon>Chaetothyriomycetidae</taxon>
        <taxon>Chaetothyriales</taxon>
        <taxon>Herpotrichiellaceae</taxon>
        <taxon>Exophiala</taxon>
    </lineage>
</organism>
<dbReference type="Gene3D" id="4.10.240.10">
    <property type="entry name" value="Zn(2)-C6 fungal-type DNA-binding domain"/>
    <property type="match status" value="1"/>
</dbReference>
<dbReference type="GO" id="GO:0003677">
    <property type="term" value="F:DNA binding"/>
    <property type="evidence" value="ECO:0007669"/>
    <property type="project" value="UniProtKB-KW"/>
</dbReference>
<protein>
    <recommendedName>
        <fullName evidence="12">Zn(2)-C6 fungal-type domain-containing protein</fullName>
    </recommendedName>
</protein>
<dbReference type="Pfam" id="PF04082">
    <property type="entry name" value="Fungal_trans"/>
    <property type="match status" value="1"/>
</dbReference>
<dbReference type="SUPFAM" id="SSF51905">
    <property type="entry name" value="FAD/NAD(P)-binding domain"/>
    <property type="match status" value="1"/>
</dbReference>
<dbReference type="GO" id="GO:0008270">
    <property type="term" value="F:zinc ion binding"/>
    <property type="evidence" value="ECO:0007669"/>
    <property type="project" value="InterPro"/>
</dbReference>
<dbReference type="CDD" id="cd12148">
    <property type="entry name" value="fungal_TF_MHR"/>
    <property type="match status" value="1"/>
</dbReference>
<proteinExistence type="inferred from homology"/>
<dbReference type="VEuPathDB" id="FungiDB:PV10_01590"/>
<dbReference type="AlphaFoldDB" id="A0A438NJQ1"/>
<evidence type="ECO:0000256" key="3">
    <source>
        <dbReference type="ARBA" id="ARBA00022723"/>
    </source>
</evidence>
<dbReference type="InterPro" id="IPR036864">
    <property type="entry name" value="Zn2-C6_fun-type_DNA-bd_sf"/>
</dbReference>
<evidence type="ECO:0000256" key="1">
    <source>
        <dbReference type="ARBA" id="ARBA00007992"/>
    </source>
</evidence>
<evidence type="ECO:0000256" key="5">
    <source>
        <dbReference type="ARBA" id="ARBA00023002"/>
    </source>
</evidence>
<dbReference type="PROSITE" id="PS50048">
    <property type="entry name" value="ZN2_CY6_FUNGAL_2"/>
    <property type="match status" value="1"/>
</dbReference>
<dbReference type="InterPro" id="IPR036188">
    <property type="entry name" value="FAD/NAD-bd_sf"/>
</dbReference>
<keyword evidence="2" id="KW-0285">Flavoprotein</keyword>
<evidence type="ECO:0000256" key="7">
    <source>
        <dbReference type="ARBA" id="ARBA00023033"/>
    </source>
</evidence>
<evidence type="ECO:0000313" key="13">
    <source>
        <dbReference type="EMBL" id="RVX75970.1"/>
    </source>
</evidence>
<evidence type="ECO:0000256" key="4">
    <source>
        <dbReference type="ARBA" id="ARBA00022827"/>
    </source>
</evidence>
<dbReference type="PRINTS" id="PR00420">
    <property type="entry name" value="RNGMNOXGNASE"/>
</dbReference>
<dbReference type="GO" id="GO:0006351">
    <property type="term" value="P:DNA-templated transcription"/>
    <property type="evidence" value="ECO:0007669"/>
    <property type="project" value="InterPro"/>
</dbReference>
<feature type="domain" description="Zn(2)-C6 fungal-type" evidence="12">
    <location>
        <begin position="23"/>
        <end position="53"/>
    </location>
</feature>
<dbReference type="SMART" id="SM00066">
    <property type="entry name" value="GAL4"/>
    <property type="match status" value="1"/>
</dbReference>
<evidence type="ECO:0000256" key="8">
    <source>
        <dbReference type="ARBA" id="ARBA00023125"/>
    </source>
</evidence>
<keyword evidence="6" id="KW-0805">Transcription regulation</keyword>
<keyword evidence="10" id="KW-0539">Nucleus</keyword>
<dbReference type="EMBL" id="NAJM01000001">
    <property type="protein sequence ID" value="RVX75970.1"/>
    <property type="molecule type" value="Genomic_DNA"/>
</dbReference>
<feature type="region of interest" description="Disordered" evidence="11">
    <location>
        <begin position="618"/>
        <end position="639"/>
    </location>
</feature>
<dbReference type="SMART" id="SM00906">
    <property type="entry name" value="Fungal_trans"/>
    <property type="match status" value="1"/>
</dbReference>
<keyword evidence="3" id="KW-0479">Metal-binding</keyword>
<feature type="compositionally biased region" description="Low complexity" evidence="11">
    <location>
        <begin position="101"/>
        <end position="111"/>
    </location>
</feature>
<comment type="caution">
    <text evidence="13">The sequence shown here is derived from an EMBL/GenBank/DDBJ whole genome shotgun (WGS) entry which is preliminary data.</text>
</comment>